<reference evidence="1 2" key="1">
    <citation type="journal article" date="2022" name="Allergy">
        <title>Genome assembly and annotation of Periplaneta americana reveal a comprehensive cockroach allergen profile.</title>
        <authorList>
            <person name="Wang L."/>
            <person name="Xiong Q."/>
            <person name="Saelim N."/>
            <person name="Wang L."/>
            <person name="Nong W."/>
            <person name="Wan A.T."/>
            <person name="Shi M."/>
            <person name="Liu X."/>
            <person name="Cao Q."/>
            <person name="Hui J.H.L."/>
            <person name="Sookrung N."/>
            <person name="Leung T.F."/>
            <person name="Tungtrongchitr A."/>
            <person name="Tsui S.K.W."/>
        </authorList>
    </citation>
    <scope>NUCLEOTIDE SEQUENCE [LARGE SCALE GENOMIC DNA]</scope>
    <source>
        <strain evidence="1">PWHHKU_190912</strain>
    </source>
</reference>
<dbReference type="Proteomes" id="UP001148838">
    <property type="component" value="Unassembled WGS sequence"/>
</dbReference>
<comment type="caution">
    <text evidence="1">The sequence shown here is derived from an EMBL/GenBank/DDBJ whole genome shotgun (WGS) entry which is preliminary data.</text>
</comment>
<evidence type="ECO:0000313" key="1">
    <source>
        <dbReference type="EMBL" id="KAJ4433728.1"/>
    </source>
</evidence>
<dbReference type="EMBL" id="JAJSOF020000027">
    <property type="protein sequence ID" value="KAJ4433728.1"/>
    <property type="molecule type" value="Genomic_DNA"/>
</dbReference>
<organism evidence="1 2">
    <name type="scientific">Periplaneta americana</name>
    <name type="common">American cockroach</name>
    <name type="synonym">Blatta americana</name>
    <dbReference type="NCBI Taxonomy" id="6978"/>
    <lineage>
        <taxon>Eukaryota</taxon>
        <taxon>Metazoa</taxon>
        <taxon>Ecdysozoa</taxon>
        <taxon>Arthropoda</taxon>
        <taxon>Hexapoda</taxon>
        <taxon>Insecta</taxon>
        <taxon>Pterygota</taxon>
        <taxon>Neoptera</taxon>
        <taxon>Polyneoptera</taxon>
        <taxon>Dictyoptera</taxon>
        <taxon>Blattodea</taxon>
        <taxon>Blattoidea</taxon>
        <taxon>Blattidae</taxon>
        <taxon>Blattinae</taxon>
        <taxon>Periplaneta</taxon>
    </lineage>
</organism>
<name>A0ABQ8SI49_PERAM</name>
<keyword evidence="2" id="KW-1185">Reference proteome</keyword>
<proteinExistence type="predicted"/>
<accession>A0ABQ8SI49</accession>
<protein>
    <submittedName>
        <fullName evidence="1">Uncharacterized protein</fullName>
    </submittedName>
</protein>
<sequence length="91" mass="10554">MNDVEHLHIFSDGRGGQSKNHFQFRLANDLVTSASKAYPIRFLLINDKKMEDTREFKPYIPEVDVVQLLYEEIFAWPTIHKESATANEMLG</sequence>
<gene>
    <name evidence="1" type="ORF">ANN_16039</name>
</gene>
<evidence type="ECO:0000313" key="2">
    <source>
        <dbReference type="Proteomes" id="UP001148838"/>
    </source>
</evidence>